<organism evidence="2 3">
    <name type="scientific">Azomonas macrocytogenes</name>
    <name type="common">Azotobacter macrocytogenes</name>
    <dbReference type="NCBI Taxonomy" id="69962"/>
    <lineage>
        <taxon>Bacteria</taxon>
        <taxon>Pseudomonadati</taxon>
        <taxon>Pseudomonadota</taxon>
        <taxon>Gammaproteobacteria</taxon>
        <taxon>Pseudomonadales</taxon>
        <taxon>Pseudomonadaceae</taxon>
        <taxon>Azomonas</taxon>
    </lineage>
</organism>
<name>A0A839T3V8_AZOMA</name>
<evidence type="ECO:0000313" key="2">
    <source>
        <dbReference type="EMBL" id="MBB3103778.1"/>
    </source>
</evidence>
<dbReference type="Pfam" id="PF02498">
    <property type="entry name" value="Bro-N"/>
    <property type="match status" value="1"/>
</dbReference>
<dbReference type="EMBL" id="JACHXI010000009">
    <property type="protein sequence ID" value="MBB3103778.1"/>
    <property type="molecule type" value="Genomic_DNA"/>
</dbReference>
<dbReference type="AlphaFoldDB" id="A0A839T3V8"/>
<feature type="domain" description="Bro-N" evidence="1">
    <location>
        <begin position="15"/>
        <end position="40"/>
    </location>
</feature>
<proteinExistence type="predicted"/>
<accession>A0A839T3V8</accession>
<gene>
    <name evidence="2" type="ORF">FHR87_002175</name>
</gene>
<protein>
    <submittedName>
        <fullName evidence="2">Prophage antirepressor-like protein</fullName>
    </submittedName>
</protein>
<dbReference type="InterPro" id="IPR003497">
    <property type="entry name" value="BRO_N_domain"/>
</dbReference>
<dbReference type="Proteomes" id="UP000549250">
    <property type="component" value="Unassembled WGS sequence"/>
</dbReference>
<keyword evidence="3" id="KW-1185">Reference proteome</keyword>
<comment type="caution">
    <text evidence="2">The sequence shown here is derived from an EMBL/GenBank/DDBJ whole genome shotgun (WGS) entry which is preliminary data.</text>
</comment>
<dbReference type="RefSeq" id="WP_183166683.1">
    <property type="nucleotide sequence ID" value="NZ_JACHXI010000009.1"/>
</dbReference>
<reference evidence="2 3" key="1">
    <citation type="submission" date="2020-08" db="EMBL/GenBank/DDBJ databases">
        <title>Genomic Encyclopedia of Type Strains, Phase III (KMG-III): the genomes of soil and plant-associated and newly described type strains.</title>
        <authorList>
            <person name="Whitman W."/>
        </authorList>
    </citation>
    <scope>NUCLEOTIDE SEQUENCE [LARGE SCALE GENOMIC DNA]</scope>
    <source>
        <strain evidence="2 3">CECT 4462</strain>
    </source>
</reference>
<evidence type="ECO:0000313" key="3">
    <source>
        <dbReference type="Proteomes" id="UP000549250"/>
    </source>
</evidence>
<sequence length="41" mass="4559">MQTAQVIPFQFEALEVRTLLIDDQPWFCAADVCAVLGYAKG</sequence>
<evidence type="ECO:0000259" key="1">
    <source>
        <dbReference type="Pfam" id="PF02498"/>
    </source>
</evidence>